<dbReference type="EMBL" id="GG666487">
    <property type="protein sequence ID" value="EEN64466.1"/>
    <property type="molecule type" value="Genomic_DNA"/>
</dbReference>
<dbReference type="InterPro" id="IPR016186">
    <property type="entry name" value="C-type_lectin-like/link_sf"/>
</dbReference>
<evidence type="ECO:0000313" key="1">
    <source>
        <dbReference type="EMBL" id="EEN64466.1"/>
    </source>
</evidence>
<dbReference type="Gene3D" id="3.10.100.10">
    <property type="entry name" value="Mannose-Binding Protein A, subunit A"/>
    <property type="match status" value="1"/>
</dbReference>
<dbReference type="InterPro" id="IPR016187">
    <property type="entry name" value="CTDL_fold"/>
</dbReference>
<dbReference type="SUPFAM" id="SSF56436">
    <property type="entry name" value="C-type lectin-like"/>
    <property type="match status" value="1"/>
</dbReference>
<name>C3Y669_BRAFL</name>
<gene>
    <name evidence="1" type="ORF">BRAFLDRAFT_96592</name>
</gene>
<protein>
    <recommendedName>
        <fullName evidence="2">C-type lectin domain-containing protein</fullName>
    </recommendedName>
</protein>
<sequence>MQIPLRFQGGEKSKDHRIFSLVHTATASVCPDGYHESDGRCFFISDEGKTFGDAITDCQSRGGELAVIDSEEDRDAAMEGVSSVVPDLNCYICEAPIEGSGESPTDEFDYEAVITAWANSDVILDDAVAEEIGMDTFLDDVSAYAEYDGTPLADLPNTDSITVQPERWALTYTDPRSPGVTTALFLPETSNFDPNVGLPGELQSSVMATVRENIPQFYDQYLSDLEVNYANSRTTIEFDDATYGPDADCPYPTRTDLGGGFSLERIPSVLCRPNARIEIPDDDPNAARTIVIISIEEVNGRIWLEITVFRDFSTY</sequence>
<dbReference type="AlphaFoldDB" id="C3Y669"/>
<organism>
    <name type="scientific">Branchiostoma floridae</name>
    <name type="common">Florida lancelet</name>
    <name type="synonym">Amphioxus</name>
    <dbReference type="NCBI Taxonomy" id="7739"/>
    <lineage>
        <taxon>Eukaryota</taxon>
        <taxon>Metazoa</taxon>
        <taxon>Chordata</taxon>
        <taxon>Cephalochordata</taxon>
        <taxon>Leptocardii</taxon>
        <taxon>Amphioxiformes</taxon>
        <taxon>Branchiostomatidae</taxon>
        <taxon>Branchiostoma</taxon>
    </lineage>
</organism>
<dbReference type="InParanoid" id="C3Y669"/>
<evidence type="ECO:0008006" key="2">
    <source>
        <dbReference type="Google" id="ProtNLM"/>
    </source>
</evidence>
<accession>C3Y669</accession>
<reference evidence="1" key="1">
    <citation type="journal article" date="2008" name="Nature">
        <title>The amphioxus genome and the evolution of the chordate karyotype.</title>
        <authorList>
            <consortium name="US DOE Joint Genome Institute (JGI-PGF)"/>
            <person name="Putnam N.H."/>
            <person name="Butts T."/>
            <person name="Ferrier D.E.K."/>
            <person name="Furlong R.F."/>
            <person name="Hellsten U."/>
            <person name="Kawashima T."/>
            <person name="Robinson-Rechavi M."/>
            <person name="Shoguchi E."/>
            <person name="Terry A."/>
            <person name="Yu J.-K."/>
            <person name="Benito-Gutierrez E.L."/>
            <person name="Dubchak I."/>
            <person name="Garcia-Fernandez J."/>
            <person name="Gibson-Brown J.J."/>
            <person name="Grigoriev I.V."/>
            <person name="Horton A.C."/>
            <person name="de Jong P.J."/>
            <person name="Jurka J."/>
            <person name="Kapitonov V.V."/>
            <person name="Kohara Y."/>
            <person name="Kuroki Y."/>
            <person name="Lindquist E."/>
            <person name="Lucas S."/>
            <person name="Osoegawa K."/>
            <person name="Pennacchio L.A."/>
            <person name="Salamov A.A."/>
            <person name="Satou Y."/>
            <person name="Sauka-Spengler T."/>
            <person name="Schmutz J."/>
            <person name="Shin-I T."/>
            <person name="Toyoda A."/>
            <person name="Bronner-Fraser M."/>
            <person name="Fujiyama A."/>
            <person name="Holland L.Z."/>
            <person name="Holland P.W.H."/>
            <person name="Satoh N."/>
            <person name="Rokhsar D.S."/>
        </authorList>
    </citation>
    <scope>NUCLEOTIDE SEQUENCE [LARGE SCALE GENOMIC DNA]</scope>
    <source>
        <strain evidence="1">S238N-H82</strain>
        <tissue evidence="1">Testes</tissue>
    </source>
</reference>
<proteinExistence type="predicted"/>